<proteinExistence type="predicted"/>
<feature type="transmembrane region" description="Helical" evidence="1">
    <location>
        <begin position="148"/>
        <end position="171"/>
    </location>
</feature>
<keyword evidence="3" id="KW-1185">Reference proteome</keyword>
<keyword evidence="1" id="KW-1133">Transmembrane helix</keyword>
<dbReference type="EMBL" id="JBFXLS010000084">
    <property type="protein sequence ID" value="KAL2818439.1"/>
    <property type="molecule type" value="Genomic_DNA"/>
</dbReference>
<feature type="transmembrane region" description="Helical" evidence="1">
    <location>
        <begin position="117"/>
        <end position="136"/>
    </location>
</feature>
<protein>
    <recommendedName>
        <fullName evidence="4">DUF2306 domain-containing protein</fullName>
    </recommendedName>
</protein>
<gene>
    <name evidence="2" type="ORF">BDW59DRAFT_165512</name>
</gene>
<evidence type="ECO:0000313" key="2">
    <source>
        <dbReference type="EMBL" id="KAL2818439.1"/>
    </source>
</evidence>
<evidence type="ECO:0008006" key="4">
    <source>
        <dbReference type="Google" id="ProtNLM"/>
    </source>
</evidence>
<dbReference type="Pfam" id="PF10067">
    <property type="entry name" value="DUF2306"/>
    <property type="match status" value="1"/>
</dbReference>
<dbReference type="Proteomes" id="UP001610335">
    <property type="component" value="Unassembled WGS sequence"/>
</dbReference>
<reference evidence="2 3" key="1">
    <citation type="submission" date="2024-07" db="EMBL/GenBank/DDBJ databases">
        <title>Section-level genome sequencing and comparative genomics of Aspergillus sections Usti and Cavernicolus.</title>
        <authorList>
            <consortium name="Lawrence Berkeley National Laboratory"/>
            <person name="Nybo J.L."/>
            <person name="Vesth T.C."/>
            <person name="Theobald S."/>
            <person name="Frisvad J.C."/>
            <person name="Larsen T.O."/>
            <person name="Kjaerboelling I."/>
            <person name="Rothschild-Mancinelli K."/>
            <person name="Lyhne E.K."/>
            <person name="Kogle M.E."/>
            <person name="Barry K."/>
            <person name="Clum A."/>
            <person name="Na H."/>
            <person name="Ledsgaard L."/>
            <person name="Lin J."/>
            <person name="Lipzen A."/>
            <person name="Kuo A."/>
            <person name="Riley R."/>
            <person name="Mondo S."/>
            <person name="LaButti K."/>
            <person name="Haridas S."/>
            <person name="Pangalinan J."/>
            <person name="Salamov A.A."/>
            <person name="Simmons B.A."/>
            <person name="Magnuson J.K."/>
            <person name="Chen J."/>
            <person name="Drula E."/>
            <person name="Henrissat B."/>
            <person name="Wiebenga A."/>
            <person name="Lubbers R.J."/>
            <person name="Gomes A.C."/>
            <person name="Makela M.R."/>
            <person name="Stajich J."/>
            <person name="Grigoriev I.V."/>
            <person name="Mortensen U.H."/>
            <person name="De vries R.P."/>
            <person name="Baker S.E."/>
            <person name="Andersen M.R."/>
        </authorList>
    </citation>
    <scope>NUCLEOTIDE SEQUENCE [LARGE SCALE GENOMIC DNA]</scope>
    <source>
        <strain evidence="2 3">CBS 600.67</strain>
    </source>
</reference>
<dbReference type="InterPro" id="IPR018750">
    <property type="entry name" value="DUF2306_membrane"/>
</dbReference>
<accession>A0ABR4HSH0</accession>
<sequence>MAYQRPERFDALEKAGFKATRYGNIIYPPGELPSPSRVLNPLHAHPHTLNQNGEALQTLSICNFTLVGGGVASSPSTYILASISGWPHIIGGGMTMLLGPIQFIDRLRWQWPWIHRWIGRAYVAAIFAGGLGGLQVSLQSMAYPIGDYGLAVLAIIWLATIIMGVFAIWNGDISGHRDWMTRNFSLTYAAVILRWQLPLLIVSGMTAPGAYGNSFLIEIALYLQYRLEKTG</sequence>
<keyword evidence="1" id="KW-0472">Membrane</keyword>
<organism evidence="2 3">
    <name type="scientific">Aspergillus cavernicola</name>
    <dbReference type="NCBI Taxonomy" id="176166"/>
    <lineage>
        <taxon>Eukaryota</taxon>
        <taxon>Fungi</taxon>
        <taxon>Dikarya</taxon>
        <taxon>Ascomycota</taxon>
        <taxon>Pezizomycotina</taxon>
        <taxon>Eurotiomycetes</taxon>
        <taxon>Eurotiomycetidae</taxon>
        <taxon>Eurotiales</taxon>
        <taxon>Aspergillaceae</taxon>
        <taxon>Aspergillus</taxon>
        <taxon>Aspergillus subgen. Nidulantes</taxon>
    </lineage>
</organism>
<keyword evidence="1" id="KW-0812">Transmembrane</keyword>
<evidence type="ECO:0000313" key="3">
    <source>
        <dbReference type="Proteomes" id="UP001610335"/>
    </source>
</evidence>
<comment type="caution">
    <text evidence="2">The sequence shown here is derived from an EMBL/GenBank/DDBJ whole genome shotgun (WGS) entry which is preliminary data.</text>
</comment>
<evidence type="ECO:0000256" key="1">
    <source>
        <dbReference type="SAM" id="Phobius"/>
    </source>
</evidence>
<name>A0ABR4HSH0_9EURO</name>
<feature type="transmembrane region" description="Helical" evidence="1">
    <location>
        <begin position="183"/>
        <end position="202"/>
    </location>
</feature>